<dbReference type="SUPFAM" id="SSF48008">
    <property type="entry name" value="GntR ligand-binding domain-like"/>
    <property type="match status" value="1"/>
</dbReference>
<reference evidence="5" key="2">
    <citation type="journal article" date="2021" name="PeerJ">
        <title>Extensive microbial diversity within the chicken gut microbiome revealed by metagenomics and culture.</title>
        <authorList>
            <person name="Gilroy R."/>
            <person name="Ravi A."/>
            <person name="Getino M."/>
            <person name="Pursley I."/>
            <person name="Horton D.L."/>
            <person name="Alikhan N.F."/>
            <person name="Baker D."/>
            <person name="Gharbi K."/>
            <person name="Hall N."/>
            <person name="Watson M."/>
            <person name="Adriaenssens E.M."/>
            <person name="Foster-Nyarko E."/>
            <person name="Jarju S."/>
            <person name="Secka A."/>
            <person name="Antonio M."/>
            <person name="Oren A."/>
            <person name="Chaudhuri R.R."/>
            <person name="La Ragione R."/>
            <person name="Hildebrand F."/>
            <person name="Pallen M.J."/>
        </authorList>
    </citation>
    <scope>NUCLEOTIDE SEQUENCE</scope>
    <source>
        <strain evidence="5">ChiSjej3B21-11622</strain>
    </source>
</reference>
<dbReference type="InterPro" id="IPR008920">
    <property type="entry name" value="TF_FadR/GntR_C"/>
</dbReference>
<evidence type="ECO:0000256" key="2">
    <source>
        <dbReference type="ARBA" id="ARBA00023125"/>
    </source>
</evidence>
<evidence type="ECO:0000313" key="6">
    <source>
        <dbReference type="Proteomes" id="UP000886886"/>
    </source>
</evidence>
<dbReference type="GO" id="GO:0003700">
    <property type="term" value="F:DNA-binding transcription factor activity"/>
    <property type="evidence" value="ECO:0007669"/>
    <property type="project" value="InterPro"/>
</dbReference>
<organism evidence="5 6">
    <name type="scientific">Candidatus Limivivens merdigallinarum</name>
    <dbReference type="NCBI Taxonomy" id="2840859"/>
    <lineage>
        <taxon>Bacteria</taxon>
        <taxon>Bacillati</taxon>
        <taxon>Bacillota</taxon>
        <taxon>Clostridia</taxon>
        <taxon>Lachnospirales</taxon>
        <taxon>Lachnospiraceae</taxon>
        <taxon>Lachnospiraceae incertae sedis</taxon>
        <taxon>Candidatus Limivivens</taxon>
    </lineage>
</organism>
<evidence type="ECO:0000256" key="3">
    <source>
        <dbReference type="ARBA" id="ARBA00023163"/>
    </source>
</evidence>
<gene>
    <name evidence="5" type="ORF">IAB26_15630</name>
</gene>
<protein>
    <submittedName>
        <fullName evidence="5">FadR family transcriptional regulator</fullName>
    </submittedName>
</protein>
<dbReference type="SMART" id="SM00345">
    <property type="entry name" value="HTH_GNTR"/>
    <property type="match status" value="1"/>
</dbReference>
<dbReference type="InterPro" id="IPR011711">
    <property type="entry name" value="GntR_C"/>
</dbReference>
<sequence>MTLGGQTGKGEGDMKNATDNKQVLYSQLAEKIYQFIKENNMKPGDRLPGERTLAAKWQVSRPTLREAIRELANQGVIYVEVGKGTYVADYVEGRQLHISLALKNFLELFEIKNVLERYSLQKVIPTISEERLDHLEQIAVQMNAVAQLGIMPKDMDHQFHRYLVESYGNREISNLVWNMIIMYESFDDELYGYFKSIGYDYEAILLKTFPYHVSMVQRMKERNVEEALKNYDSIVDLDLEMYAKIRE</sequence>
<dbReference type="PROSITE" id="PS50949">
    <property type="entry name" value="HTH_GNTR"/>
    <property type="match status" value="1"/>
</dbReference>
<dbReference type="PANTHER" id="PTHR43537:SF5">
    <property type="entry name" value="UXU OPERON TRANSCRIPTIONAL REGULATOR"/>
    <property type="match status" value="1"/>
</dbReference>
<dbReference type="PRINTS" id="PR00035">
    <property type="entry name" value="HTHGNTR"/>
</dbReference>
<keyword evidence="2" id="KW-0238">DNA-binding</keyword>
<reference evidence="5" key="1">
    <citation type="submission" date="2020-10" db="EMBL/GenBank/DDBJ databases">
        <authorList>
            <person name="Gilroy R."/>
        </authorList>
    </citation>
    <scope>NUCLEOTIDE SEQUENCE</scope>
    <source>
        <strain evidence="5">ChiSjej3B21-11622</strain>
    </source>
</reference>
<evidence type="ECO:0000259" key="4">
    <source>
        <dbReference type="PROSITE" id="PS50949"/>
    </source>
</evidence>
<keyword evidence="3" id="KW-0804">Transcription</keyword>
<dbReference type="InterPro" id="IPR000524">
    <property type="entry name" value="Tscrpt_reg_HTH_GntR"/>
</dbReference>
<dbReference type="GO" id="GO:0003677">
    <property type="term" value="F:DNA binding"/>
    <property type="evidence" value="ECO:0007669"/>
    <property type="project" value="UniProtKB-KW"/>
</dbReference>
<dbReference type="CDD" id="cd07377">
    <property type="entry name" value="WHTH_GntR"/>
    <property type="match status" value="1"/>
</dbReference>
<dbReference type="Gene3D" id="1.10.10.10">
    <property type="entry name" value="Winged helix-like DNA-binding domain superfamily/Winged helix DNA-binding domain"/>
    <property type="match status" value="1"/>
</dbReference>
<dbReference type="Proteomes" id="UP000886886">
    <property type="component" value="Unassembled WGS sequence"/>
</dbReference>
<proteinExistence type="predicted"/>
<accession>A0A9D1A021</accession>
<dbReference type="InterPro" id="IPR036388">
    <property type="entry name" value="WH-like_DNA-bd_sf"/>
</dbReference>
<dbReference type="Pfam" id="PF00392">
    <property type="entry name" value="GntR"/>
    <property type="match status" value="1"/>
</dbReference>
<comment type="caution">
    <text evidence="5">The sequence shown here is derived from an EMBL/GenBank/DDBJ whole genome shotgun (WGS) entry which is preliminary data.</text>
</comment>
<dbReference type="Pfam" id="PF07729">
    <property type="entry name" value="FCD"/>
    <property type="match status" value="1"/>
</dbReference>
<name>A0A9D1A021_9FIRM</name>
<evidence type="ECO:0000313" key="5">
    <source>
        <dbReference type="EMBL" id="HIQ97980.1"/>
    </source>
</evidence>
<keyword evidence="1" id="KW-0805">Transcription regulation</keyword>
<dbReference type="Gene3D" id="1.20.120.530">
    <property type="entry name" value="GntR ligand-binding domain-like"/>
    <property type="match status" value="1"/>
</dbReference>
<dbReference type="SUPFAM" id="SSF46785">
    <property type="entry name" value="Winged helix' DNA-binding domain"/>
    <property type="match status" value="1"/>
</dbReference>
<dbReference type="EMBL" id="DVFT01000227">
    <property type="protein sequence ID" value="HIQ97980.1"/>
    <property type="molecule type" value="Genomic_DNA"/>
</dbReference>
<dbReference type="AlphaFoldDB" id="A0A9D1A021"/>
<feature type="domain" description="HTH gntR-type" evidence="4">
    <location>
        <begin position="22"/>
        <end position="90"/>
    </location>
</feature>
<evidence type="ECO:0000256" key="1">
    <source>
        <dbReference type="ARBA" id="ARBA00023015"/>
    </source>
</evidence>
<dbReference type="InterPro" id="IPR036390">
    <property type="entry name" value="WH_DNA-bd_sf"/>
</dbReference>
<dbReference type="PANTHER" id="PTHR43537">
    <property type="entry name" value="TRANSCRIPTIONAL REGULATOR, GNTR FAMILY"/>
    <property type="match status" value="1"/>
</dbReference>